<sequence length="85" mass="9246">LAPWITPRRFFSAAPLAWATPSEISRISARAGGAVPLRLSPSLSRVYTALKTCSLQQQAATMATLNQVIRGCRKPRKRKSKAPAL</sequence>
<comment type="caution">
    <text evidence="1">The sequence shown here is derived from an EMBL/GenBank/DDBJ whole genome shotgun (WGS) entry which is preliminary data.</text>
</comment>
<dbReference type="Proteomes" id="UP001145114">
    <property type="component" value="Unassembled WGS sequence"/>
</dbReference>
<gene>
    <name evidence="1" type="ORF">EV182_006314</name>
</gene>
<evidence type="ECO:0000313" key="2">
    <source>
        <dbReference type="Proteomes" id="UP001145114"/>
    </source>
</evidence>
<protein>
    <submittedName>
        <fullName evidence="1">Uncharacterized protein</fullName>
    </submittedName>
</protein>
<evidence type="ECO:0000313" key="1">
    <source>
        <dbReference type="EMBL" id="KAJ1677372.1"/>
    </source>
</evidence>
<reference evidence="1" key="1">
    <citation type="submission" date="2022-06" db="EMBL/GenBank/DDBJ databases">
        <title>Phylogenomic reconstructions and comparative analyses of Kickxellomycotina fungi.</title>
        <authorList>
            <person name="Reynolds N.K."/>
            <person name="Stajich J.E."/>
            <person name="Barry K."/>
            <person name="Grigoriev I.V."/>
            <person name="Crous P."/>
            <person name="Smith M.E."/>
        </authorList>
    </citation>
    <scope>NUCLEOTIDE SEQUENCE</scope>
    <source>
        <strain evidence="1">RSA 2271</strain>
    </source>
</reference>
<dbReference type="EMBL" id="JAMZIH010002557">
    <property type="protein sequence ID" value="KAJ1677372.1"/>
    <property type="molecule type" value="Genomic_DNA"/>
</dbReference>
<feature type="non-terminal residue" evidence="1">
    <location>
        <position position="1"/>
    </location>
</feature>
<keyword evidence="2" id="KW-1185">Reference proteome</keyword>
<name>A0ACC1HMF0_9FUNG</name>
<feature type="non-terminal residue" evidence="1">
    <location>
        <position position="85"/>
    </location>
</feature>
<accession>A0ACC1HMF0</accession>
<proteinExistence type="predicted"/>
<organism evidence="1 2">
    <name type="scientific">Spiromyces aspiralis</name>
    <dbReference type="NCBI Taxonomy" id="68401"/>
    <lineage>
        <taxon>Eukaryota</taxon>
        <taxon>Fungi</taxon>
        <taxon>Fungi incertae sedis</taxon>
        <taxon>Zoopagomycota</taxon>
        <taxon>Kickxellomycotina</taxon>
        <taxon>Kickxellomycetes</taxon>
        <taxon>Kickxellales</taxon>
        <taxon>Kickxellaceae</taxon>
        <taxon>Spiromyces</taxon>
    </lineage>
</organism>